<accession>A0A540MTS1</accession>
<protein>
    <submittedName>
        <fullName evidence="1">Uncharacterized protein</fullName>
    </submittedName>
</protein>
<organism evidence="1 2">
    <name type="scientific">Malus baccata</name>
    <name type="common">Siberian crab apple</name>
    <name type="synonym">Pyrus baccata</name>
    <dbReference type="NCBI Taxonomy" id="106549"/>
    <lineage>
        <taxon>Eukaryota</taxon>
        <taxon>Viridiplantae</taxon>
        <taxon>Streptophyta</taxon>
        <taxon>Embryophyta</taxon>
        <taxon>Tracheophyta</taxon>
        <taxon>Spermatophyta</taxon>
        <taxon>Magnoliopsida</taxon>
        <taxon>eudicotyledons</taxon>
        <taxon>Gunneridae</taxon>
        <taxon>Pentapetalae</taxon>
        <taxon>rosids</taxon>
        <taxon>fabids</taxon>
        <taxon>Rosales</taxon>
        <taxon>Rosaceae</taxon>
        <taxon>Amygdaloideae</taxon>
        <taxon>Maleae</taxon>
        <taxon>Malus</taxon>
    </lineage>
</organism>
<dbReference type="AlphaFoldDB" id="A0A540MTS1"/>
<comment type="caution">
    <text evidence="1">The sequence shown here is derived from an EMBL/GenBank/DDBJ whole genome shotgun (WGS) entry which is preliminary data.</text>
</comment>
<name>A0A540MTS1_MALBA</name>
<gene>
    <name evidence="1" type="ORF">C1H46_012179</name>
</gene>
<dbReference type="EMBL" id="VIEB01000180">
    <property type="protein sequence ID" value="TQE02178.1"/>
    <property type="molecule type" value="Genomic_DNA"/>
</dbReference>
<sequence length="172" mass="19807">MTKNVECLDLQNVWKAAFPVRTYWDDRVLKTQWTALTGISAISNKLSKAEGGSSVDFSVEIQHSTFGEDMIVVADSLTVEPPSTFESNNDRMLDFNGENNRHFGPVMVAIVSPVESLEIHSFDQNDRWHCQTVPKERIKMDWIPYKLVQDQNCPEYLCWGALKRMLWREHDG</sequence>
<reference evidence="1 2" key="1">
    <citation type="journal article" date="2019" name="G3 (Bethesda)">
        <title>Sequencing of a Wild Apple (Malus baccata) Genome Unravels the Differences Between Cultivated and Wild Apple Species Regarding Disease Resistance and Cold Tolerance.</title>
        <authorList>
            <person name="Chen X."/>
        </authorList>
    </citation>
    <scope>NUCLEOTIDE SEQUENCE [LARGE SCALE GENOMIC DNA]</scope>
    <source>
        <strain evidence="2">cv. Shandingzi</strain>
        <tissue evidence="1">Leaves</tissue>
    </source>
</reference>
<proteinExistence type="predicted"/>
<evidence type="ECO:0000313" key="2">
    <source>
        <dbReference type="Proteomes" id="UP000315295"/>
    </source>
</evidence>
<dbReference type="Proteomes" id="UP000315295">
    <property type="component" value="Unassembled WGS sequence"/>
</dbReference>
<keyword evidence="2" id="KW-1185">Reference proteome</keyword>
<evidence type="ECO:0000313" key="1">
    <source>
        <dbReference type="EMBL" id="TQE02178.1"/>
    </source>
</evidence>